<accession>A0A062UID8</accession>
<dbReference type="Pfam" id="PF13393">
    <property type="entry name" value="tRNA-synt_His"/>
    <property type="match status" value="2"/>
</dbReference>
<dbReference type="PANTHER" id="PTHR43707:SF1">
    <property type="entry name" value="HISTIDINE--TRNA LIGASE, MITOCHONDRIAL-RELATED"/>
    <property type="match status" value="1"/>
</dbReference>
<dbReference type="GO" id="GO:0005737">
    <property type="term" value="C:cytoplasm"/>
    <property type="evidence" value="ECO:0007669"/>
    <property type="project" value="InterPro"/>
</dbReference>
<feature type="binding site" evidence="1">
    <location>
        <position position="313"/>
    </location>
    <ligand>
        <name>L-histidine</name>
        <dbReference type="ChEBI" id="CHEBI:57595"/>
    </ligand>
</feature>
<protein>
    <recommendedName>
        <fullName evidence="2">Class II Histidinyl-tRNA synthetase (HisRS)-like catalytic core domain-containing protein</fullName>
    </recommendedName>
</protein>
<dbReference type="RefSeq" id="WP_034791659.1">
    <property type="nucleotide sequence ID" value="NZ_AWFF01000024.1"/>
</dbReference>
<feature type="domain" description="Class II Histidinyl-tRNA synthetase (HisRS)-like catalytic core" evidence="2">
    <location>
        <begin position="5"/>
        <end position="209"/>
    </location>
</feature>
<organism evidence="3 4">
    <name type="scientific">Hyphomonas beringensis</name>
    <dbReference type="NCBI Taxonomy" id="1280946"/>
    <lineage>
        <taxon>Bacteria</taxon>
        <taxon>Pseudomonadati</taxon>
        <taxon>Pseudomonadota</taxon>
        <taxon>Alphaproteobacteria</taxon>
        <taxon>Hyphomonadales</taxon>
        <taxon>Hyphomonadaceae</taxon>
        <taxon>Hyphomonas</taxon>
    </lineage>
</organism>
<feature type="binding site" evidence="1">
    <location>
        <position position="92"/>
    </location>
    <ligand>
        <name>L-histidine</name>
        <dbReference type="ChEBI" id="CHEBI:57595"/>
    </ligand>
</feature>
<keyword evidence="4" id="KW-1185">Reference proteome</keyword>
<dbReference type="eggNOG" id="COG3705">
    <property type="taxonomic scope" value="Bacteria"/>
</dbReference>
<dbReference type="GO" id="GO:0004821">
    <property type="term" value="F:histidine-tRNA ligase activity"/>
    <property type="evidence" value="ECO:0007669"/>
    <property type="project" value="TreeGrafter"/>
</dbReference>
<dbReference type="STRING" id="1280946.HY29_08615"/>
<evidence type="ECO:0000313" key="4">
    <source>
        <dbReference type="Proteomes" id="UP000027037"/>
    </source>
</evidence>
<proteinExistence type="predicted"/>
<feature type="binding site" evidence="1">
    <location>
        <begin position="317"/>
        <end position="318"/>
    </location>
    <ligand>
        <name>L-histidine</name>
        <dbReference type="ChEBI" id="CHEBI:57595"/>
    </ligand>
</feature>
<dbReference type="Proteomes" id="UP000027037">
    <property type="component" value="Unassembled WGS sequence"/>
</dbReference>
<dbReference type="InterPro" id="IPR004516">
    <property type="entry name" value="HisRS/HisZ"/>
</dbReference>
<dbReference type="AlphaFoldDB" id="A0A062UID8"/>
<dbReference type="EMBL" id="AWFF01000024">
    <property type="protein sequence ID" value="KCZ56344.1"/>
    <property type="molecule type" value="Genomic_DNA"/>
</dbReference>
<evidence type="ECO:0000259" key="2">
    <source>
        <dbReference type="Pfam" id="PF13393"/>
    </source>
</evidence>
<dbReference type="OrthoDB" id="9797914at2"/>
<feature type="binding site" evidence="1">
    <location>
        <position position="109"/>
    </location>
    <ligand>
        <name>L-histidine</name>
        <dbReference type="ChEBI" id="CHEBI:57595"/>
    </ligand>
</feature>
<name>A0A062UID8_9PROT</name>
<gene>
    <name evidence="3" type="ORF">HY29_08615</name>
</gene>
<evidence type="ECO:0000313" key="3">
    <source>
        <dbReference type="EMBL" id="KCZ56344.1"/>
    </source>
</evidence>
<feature type="domain" description="Class II Histidinyl-tRNA synthetase (HisRS)-like catalytic core" evidence="2">
    <location>
        <begin position="239"/>
        <end position="358"/>
    </location>
</feature>
<reference evidence="3 4" key="1">
    <citation type="journal article" date="2014" name="Antonie Van Leeuwenhoek">
        <title>Hyphomonas beringensis sp. nov. and Hyphomonas chukchiensis sp. nov., isolated from surface seawater of the Bering Sea and Chukchi Sea.</title>
        <authorList>
            <person name="Li C."/>
            <person name="Lai Q."/>
            <person name="Li G."/>
            <person name="Dong C."/>
            <person name="Wang J."/>
            <person name="Liao Y."/>
            <person name="Shao Z."/>
        </authorList>
    </citation>
    <scope>NUCLEOTIDE SEQUENCE [LARGE SCALE GENOMIC DNA]</scope>
    <source>
        <strain evidence="3 4">25B14_1</strain>
    </source>
</reference>
<dbReference type="Gene3D" id="3.30.930.10">
    <property type="entry name" value="Bira Bifunctional Protein, Domain 2"/>
    <property type="match status" value="2"/>
</dbReference>
<dbReference type="PATRIC" id="fig|1280946.3.peg.515"/>
<dbReference type="PANTHER" id="PTHR43707">
    <property type="entry name" value="HISTIDYL-TRNA SYNTHETASE"/>
    <property type="match status" value="1"/>
</dbReference>
<dbReference type="InterPro" id="IPR045864">
    <property type="entry name" value="aa-tRNA-synth_II/BPL/LPL"/>
</dbReference>
<dbReference type="PIRSF" id="PIRSF001549">
    <property type="entry name" value="His-tRNA_synth"/>
    <property type="match status" value="1"/>
</dbReference>
<comment type="caution">
    <text evidence="3">The sequence shown here is derived from an EMBL/GenBank/DDBJ whole genome shotgun (WGS) entry which is preliminary data.</text>
</comment>
<feature type="binding site" evidence="1">
    <location>
        <begin position="61"/>
        <end position="63"/>
    </location>
    <ligand>
        <name>L-histidine</name>
        <dbReference type="ChEBI" id="CHEBI:57595"/>
    </ligand>
</feature>
<sequence length="376" mass="39925">MTQDALVTAARGVFEATGAERIDPAYVLPSDIPLELSGEAVRARLCVFSDHRGTEMVMRPDLTLPVAGQEAERRAAGGDGAKAYTYAARAFRLPATDNDPMEFTQVGFEWFGRDRTPEADAEAFTLVREAVAACDVTPTATEMGDLSVFPAFVDALGLARITTDLLKRAFRQEGGVGELLVAAPQAVDADLQATLDANGAKAAETEFRKVLEARGIPMIGTRSEAEIIAGLRGKAAVHDAGGVPDAARAALSDLAEVNCPAAQAADVLQQIADKHGLSSVSSVIERIARRMEAILAAMPSIADEARFRSGFGRRFTYYDGFVFETFGQNLTSRQPLASGGRYDGLIEGLSRSRASASGIGGMVRPDRILRAKGETA</sequence>
<evidence type="ECO:0000256" key="1">
    <source>
        <dbReference type="PIRSR" id="PIRSR001549-1"/>
    </source>
</evidence>
<feature type="binding site" evidence="1">
    <location>
        <position position="105"/>
    </location>
    <ligand>
        <name>L-histidine</name>
        <dbReference type="ChEBI" id="CHEBI:57595"/>
    </ligand>
</feature>
<dbReference type="InterPro" id="IPR041715">
    <property type="entry name" value="HisRS-like_core"/>
</dbReference>
<dbReference type="SUPFAM" id="SSF55681">
    <property type="entry name" value="Class II aaRS and biotin synthetases"/>
    <property type="match status" value="1"/>
</dbReference>
<dbReference type="GO" id="GO:0006427">
    <property type="term" value="P:histidyl-tRNA aminoacylation"/>
    <property type="evidence" value="ECO:0007669"/>
    <property type="project" value="TreeGrafter"/>
</dbReference>